<dbReference type="InterPro" id="IPR036388">
    <property type="entry name" value="WH-like_DNA-bd_sf"/>
</dbReference>
<dbReference type="RefSeq" id="WP_014969658.1">
    <property type="nucleotide sequence ID" value="NZ_JASBQV010000018.1"/>
</dbReference>
<dbReference type="GO" id="GO:0032259">
    <property type="term" value="P:methylation"/>
    <property type="evidence" value="ECO:0007669"/>
    <property type="project" value="UniProtKB-KW"/>
</dbReference>
<organism evidence="3 4">
    <name type="scientific">Exiguobacterium antarcticum</name>
    <dbReference type="NCBI Taxonomy" id="132920"/>
    <lineage>
        <taxon>Bacteria</taxon>
        <taxon>Bacillati</taxon>
        <taxon>Bacillota</taxon>
        <taxon>Bacilli</taxon>
        <taxon>Bacillales</taxon>
        <taxon>Bacillales Family XII. Incertae Sedis</taxon>
        <taxon>Exiguobacterium</taxon>
    </lineage>
</organism>
<dbReference type="InterPro" id="IPR014048">
    <property type="entry name" value="MethylDNA_cys_MeTrfase_DNA-bd"/>
</dbReference>
<dbReference type="PANTHER" id="PTHR10815">
    <property type="entry name" value="METHYLATED-DNA--PROTEIN-CYSTEINE METHYLTRANSFERASE"/>
    <property type="match status" value="1"/>
</dbReference>
<keyword evidence="4" id="KW-1185">Reference proteome</keyword>
<keyword evidence="1" id="KW-0227">DNA damage</keyword>
<evidence type="ECO:0000313" key="3">
    <source>
        <dbReference type="EMBL" id="MDI3235576.1"/>
    </source>
</evidence>
<evidence type="ECO:0000256" key="1">
    <source>
        <dbReference type="ARBA" id="ARBA00022763"/>
    </source>
</evidence>
<reference evidence="3 4" key="1">
    <citation type="submission" date="2023-04" db="EMBL/GenBank/DDBJ databases">
        <title>Antarctic isolates genomes.</title>
        <authorList>
            <person name="Dimov S.G."/>
        </authorList>
    </citation>
    <scope>NUCLEOTIDE SEQUENCE [LARGE SCALE GENOMIC DNA]</scope>
    <source>
        <strain evidence="3 4">AL19</strain>
    </source>
</reference>
<keyword evidence="3" id="KW-0808">Transferase</keyword>
<dbReference type="PANTHER" id="PTHR10815:SF13">
    <property type="entry name" value="METHYLATED-DNA--PROTEIN-CYSTEINE METHYLTRANSFERASE"/>
    <property type="match status" value="1"/>
</dbReference>
<dbReference type="EC" id="2.1.1.63" evidence="3"/>
<dbReference type="GO" id="GO:0003908">
    <property type="term" value="F:methylated-DNA-[protein]-cysteine S-methyltransferase activity"/>
    <property type="evidence" value="ECO:0007669"/>
    <property type="project" value="UniProtKB-EC"/>
</dbReference>
<feature type="domain" description="Methylated-DNA-[protein]-cysteine S-methyltransferase DNA binding" evidence="2">
    <location>
        <begin position="79"/>
        <end position="158"/>
    </location>
</feature>
<dbReference type="Proteomes" id="UP001243286">
    <property type="component" value="Unassembled WGS sequence"/>
</dbReference>
<evidence type="ECO:0000259" key="2">
    <source>
        <dbReference type="Pfam" id="PF01035"/>
    </source>
</evidence>
<dbReference type="InterPro" id="IPR036217">
    <property type="entry name" value="MethylDNA_cys_MeTrfase_DNAb"/>
</dbReference>
<protein>
    <submittedName>
        <fullName evidence="3">Methylated-DNA--[protein]-cysteine S-methyltransferase</fullName>
        <ecNumber evidence="3">2.1.1.63</ecNumber>
    </submittedName>
</protein>
<dbReference type="NCBIfam" id="TIGR00589">
    <property type="entry name" value="ogt"/>
    <property type="match status" value="1"/>
</dbReference>
<dbReference type="EMBL" id="JASBQV010000018">
    <property type="protein sequence ID" value="MDI3235576.1"/>
    <property type="molecule type" value="Genomic_DNA"/>
</dbReference>
<proteinExistence type="predicted"/>
<keyword evidence="3" id="KW-0489">Methyltransferase</keyword>
<dbReference type="Pfam" id="PF01035">
    <property type="entry name" value="DNA_binding_1"/>
    <property type="match status" value="1"/>
</dbReference>
<dbReference type="Gene3D" id="1.10.10.10">
    <property type="entry name" value="Winged helix-like DNA-binding domain superfamily/Winged helix DNA-binding domain"/>
    <property type="match status" value="1"/>
</dbReference>
<sequence>MPYHQLKCSFGELLVAWNDDEQVVYLDFGLDKTRLGRYLGKDSYEQAPLPETFAAAFEAYENGCPEAFDTVPCRLDVTDFQRRVLTALRTIPFGQTASYGQLARMIGSDKSARAVGGALNRNPIALIYPCHRIIGASGKMTGFASGIAHKEALLAHESGENI</sequence>
<dbReference type="SUPFAM" id="SSF46767">
    <property type="entry name" value="Methylated DNA-protein cysteine methyltransferase, C-terminal domain"/>
    <property type="match status" value="1"/>
</dbReference>
<comment type="caution">
    <text evidence="3">The sequence shown here is derived from an EMBL/GenBank/DDBJ whole genome shotgun (WGS) entry which is preliminary data.</text>
</comment>
<name>A0ABT6R3R8_9BACL</name>
<gene>
    <name evidence="3" type="ORF">QK289_11220</name>
</gene>
<evidence type="ECO:0000313" key="4">
    <source>
        <dbReference type="Proteomes" id="UP001243286"/>
    </source>
</evidence>
<accession>A0ABT6R3R8</accession>
<dbReference type="CDD" id="cd06445">
    <property type="entry name" value="ATase"/>
    <property type="match status" value="1"/>
</dbReference>